<proteinExistence type="predicted"/>
<name>A0AA39HTF6_9BILA</name>
<organism evidence="2 3">
    <name type="scientific">Steinernema hermaphroditum</name>
    <dbReference type="NCBI Taxonomy" id="289476"/>
    <lineage>
        <taxon>Eukaryota</taxon>
        <taxon>Metazoa</taxon>
        <taxon>Ecdysozoa</taxon>
        <taxon>Nematoda</taxon>
        <taxon>Chromadorea</taxon>
        <taxon>Rhabditida</taxon>
        <taxon>Tylenchina</taxon>
        <taxon>Panagrolaimomorpha</taxon>
        <taxon>Strongyloidoidea</taxon>
        <taxon>Steinernematidae</taxon>
        <taxon>Steinernema</taxon>
    </lineage>
</organism>
<reference evidence="2" key="1">
    <citation type="submission" date="2023-06" db="EMBL/GenBank/DDBJ databases">
        <title>Genomic analysis of the entomopathogenic nematode Steinernema hermaphroditum.</title>
        <authorList>
            <person name="Schwarz E.M."/>
            <person name="Heppert J.K."/>
            <person name="Baniya A."/>
            <person name="Schwartz H.T."/>
            <person name="Tan C.-H."/>
            <person name="Antoshechkin I."/>
            <person name="Sternberg P.W."/>
            <person name="Goodrich-Blair H."/>
            <person name="Dillman A.R."/>
        </authorList>
    </citation>
    <scope>NUCLEOTIDE SEQUENCE</scope>
    <source>
        <strain evidence="2">PS9179</strain>
        <tissue evidence="2">Whole animal</tissue>
    </source>
</reference>
<dbReference type="Proteomes" id="UP001175271">
    <property type="component" value="Unassembled WGS sequence"/>
</dbReference>
<sequence>MSFASLVLLLALPSSRSQFFSPMQYHPINHAGMGLSAAGPQPYQIEEIYEIPMNSFPSVPSFSPSIGMGHPLFQQQPFGGSYMNSMGIGLNNMGMGLNNMGRGTIGHDFQTANVMNLINDKENFQPQGCAWDGVRDRCQDLLNTCKGGCRDFGTSITHDCRCIPLGYAALLGFGRK</sequence>
<dbReference type="EMBL" id="JAUCMV010000003">
    <property type="protein sequence ID" value="KAK0411089.1"/>
    <property type="molecule type" value="Genomic_DNA"/>
</dbReference>
<feature type="signal peptide" evidence="1">
    <location>
        <begin position="1"/>
        <end position="17"/>
    </location>
</feature>
<keyword evidence="1" id="KW-0732">Signal</keyword>
<gene>
    <name evidence="2" type="ORF">QR680_005473</name>
</gene>
<dbReference type="AlphaFoldDB" id="A0AA39HTF6"/>
<evidence type="ECO:0000313" key="2">
    <source>
        <dbReference type="EMBL" id="KAK0411089.1"/>
    </source>
</evidence>
<keyword evidence="3" id="KW-1185">Reference proteome</keyword>
<comment type="caution">
    <text evidence="2">The sequence shown here is derived from an EMBL/GenBank/DDBJ whole genome shotgun (WGS) entry which is preliminary data.</text>
</comment>
<evidence type="ECO:0000313" key="3">
    <source>
        <dbReference type="Proteomes" id="UP001175271"/>
    </source>
</evidence>
<protein>
    <submittedName>
        <fullName evidence="2">Uncharacterized protein</fullName>
    </submittedName>
</protein>
<evidence type="ECO:0000256" key="1">
    <source>
        <dbReference type="SAM" id="SignalP"/>
    </source>
</evidence>
<feature type="chain" id="PRO_5041458431" evidence="1">
    <location>
        <begin position="18"/>
        <end position="176"/>
    </location>
</feature>
<accession>A0AA39HTF6</accession>